<dbReference type="AlphaFoldDB" id="A0A6C1B1H1"/>
<reference evidence="1 2" key="1">
    <citation type="submission" date="2020-02" db="EMBL/GenBank/DDBJ databases">
        <title>Nitrogenibacter mangrovi gen. nov., sp. nov. isolated from mangrove sediment, a denitrifying betaproteobacterium.</title>
        <authorList>
            <person name="Liao H."/>
            <person name="Tian Y."/>
        </authorList>
    </citation>
    <scope>NUCLEOTIDE SEQUENCE [LARGE SCALE GENOMIC DNA]</scope>
    <source>
        <strain evidence="1 2">M9-3-2</strain>
    </source>
</reference>
<evidence type="ECO:0000313" key="1">
    <source>
        <dbReference type="EMBL" id="QID16200.1"/>
    </source>
</evidence>
<dbReference type="KEGG" id="azq:G3580_00305"/>
<sequence>MLLKVAAAPAQARQSDRGRLDAFYARFTPGARLAELLADIHLSADRHGLLPERGDYRSAVVSGTPLVRINATLPVDGRFDALYAWLGEVMGRHPGVGIEQLAIKRESPRDTRMQAEVRLAVYVRGGQ</sequence>
<organism evidence="1 2">
    <name type="scientific">Nitrogeniibacter mangrovi</name>
    <dbReference type="NCBI Taxonomy" id="2016596"/>
    <lineage>
        <taxon>Bacteria</taxon>
        <taxon>Pseudomonadati</taxon>
        <taxon>Pseudomonadota</taxon>
        <taxon>Betaproteobacteria</taxon>
        <taxon>Rhodocyclales</taxon>
        <taxon>Zoogloeaceae</taxon>
        <taxon>Nitrogeniibacter</taxon>
    </lineage>
</organism>
<evidence type="ECO:0000313" key="2">
    <source>
        <dbReference type="Proteomes" id="UP000501991"/>
    </source>
</evidence>
<name>A0A6C1B1H1_9RHOO</name>
<dbReference type="RefSeq" id="WP_173763366.1">
    <property type="nucleotide sequence ID" value="NZ_CP048836.1"/>
</dbReference>
<proteinExistence type="predicted"/>
<accession>A0A6C1B1H1</accession>
<gene>
    <name evidence="1" type="ORF">G3580_00305</name>
</gene>
<dbReference type="Proteomes" id="UP000501991">
    <property type="component" value="Chromosome"/>
</dbReference>
<protein>
    <submittedName>
        <fullName evidence="1">Uncharacterized protein</fullName>
    </submittedName>
</protein>
<dbReference type="EMBL" id="CP048836">
    <property type="protein sequence ID" value="QID16200.1"/>
    <property type="molecule type" value="Genomic_DNA"/>
</dbReference>
<keyword evidence="2" id="KW-1185">Reference proteome</keyword>